<sequence>MHLLVIFFLEISEVQRVHRSRWLSYQPIALLFGCFGAKWSNQNIAMFILFVCFLILGYFYWFIFQSGLRAFGCVILITFNHLVYYFFLFY</sequence>
<dbReference type="AlphaFoldDB" id="A0A0A9D8P1"/>
<protein>
    <submittedName>
        <fullName evidence="2">Pco085865</fullName>
    </submittedName>
</protein>
<name>A0A0A9D8P1_ARUDO</name>
<evidence type="ECO:0000256" key="1">
    <source>
        <dbReference type="SAM" id="Phobius"/>
    </source>
</evidence>
<dbReference type="EMBL" id="GBRH01213739">
    <property type="protein sequence ID" value="JAD84156.1"/>
    <property type="molecule type" value="Transcribed_RNA"/>
</dbReference>
<organism evidence="2">
    <name type="scientific">Arundo donax</name>
    <name type="common">Giant reed</name>
    <name type="synonym">Donax arundinaceus</name>
    <dbReference type="NCBI Taxonomy" id="35708"/>
    <lineage>
        <taxon>Eukaryota</taxon>
        <taxon>Viridiplantae</taxon>
        <taxon>Streptophyta</taxon>
        <taxon>Embryophyta</taxon>
        <taxon>Tracheophyta</taxon>
        <taxon>Spermatophyta</taxon>
        <taxon>Magnoliopsida</taxon>
        <taxon>Liliopsida</taxon>
        <taxon>Poales</taxon>
        <taxon>Poaceae</taxon>
        <taxon>PACMAD clade</taxon>
        <taxon>Arundinoideae</taxon>
        <taxon>Arundineae</taxon>
        <taxon>Arundo</taxon>
    </lineage>
</organism>
<reference evidence="2" key="2">
    <citation type="journal article" date="2015" name="Data Brief">
        <title>Shoot transcriptome of the giant reed, Arundo donax.</title>
        <authorList>
            <person name="Barrero R.A."/>
            <person name="Guerrero F.D."/>
            <person name="Moolhuijzen P."/>
            <person name="Goolsby J.A."/>
            <person name="Tidwell J."/>
            <person name="Bellgard S.E."/>
            <person name="Bellgard M.I."/>
        </authorList>
    </citation>
    <scope>NUCLEOTIDE SEQUENCE</scope>
    <source>
        <tissue evidence="2">Shoot tissue taken approximately 20 cm above the soil surface</tissue>
    </source>
</reference>
<feature type="transmembrane region" description="Helical" evidence="1">
    <location>
        <begin position="70"/>
        <end position="87"/>
    </location>
</feature>
<keyword evidence="1" id="KW-0812">Transmembrane</keyword>
<keyword evidence="1" id="KW-1133">Transmembrane helix</keyword>
<accession>A0A0A9D8P1</accession>
<feature type="transmembrane region" description="Helical" evidence="1">
    <location>
        <begin position="43"/>
        <end position="63"/>
    </location>
</feature>
<proteinExistence type="predicted"/>
<reference evidence="2" key="1">
    <citation type="submission" date="2014-09" db="EMBL/GenBank/DDBJ databases">
        <authorList>
            <person name="Magalhaes I.L.F."/>
            <person name="Oliveira U."/>
            <person name="Santos F.R."/>
            <person name="Vidigal T.H.D.A."/>
            <person name="Brescovit A.D."/>
            <person name="Santos A.J."/>
        </authorList>
    </citation>
    <scope>NUCLEOTIDE SEQUENCE</scope>
    <source>
        <tissue evidence="2">Shoot tissue taken approximately 20 cm above the soil surface</tissue>
    </source>
</reference>
<evidence type="ECO:0000313" key="2">
    <source>
        <dbReference type="EMBL" id="JAD84156.1"/>
    </source>
</evidence>
<keyword evidence="1" id="KW-0472">Membrane</keyword>